<dbReference type="PANTHER" id="PTHR46323:SF2">
    <property type="entry name" value="BETA-GALACTOSIDASE"/>
    <property type="match status" value="1"/>
</dbReference>
<comment type="similarity">
    <text evidence="2">Belongs to the glycosyl hydrolase 2 family.</text>
</comment>
<organism evidence="9">
    <name type="scientific">uncultured Friedmanniella sp</name>
    <dbReference type="NCBI Taxonomy" id="335381"/>
    <lineage>
        <taxon>Bacteria</taxon>
        <taxon>Bacillati</taxon>
        <taxon>Actinomycetota</taxon>
        <taxon>Actinomycetes</taxon>
        <taxon>Propionibacteriales</taxon>
        <taxon>Nocardioidaceae</taxon>
        <taxon>Friedmanniella</taxon>
        <taxon>environmental samples</taxon>
    </lineage>
</organism>
<evidence type="ECO:0000256" key="4">
    <source>
        <dbReference type="ARBA" id="ARBA00013303"/>
    </source>
</evidence>
<dbReference type="InterPro" id="IPR050347">
    <property type="entry name" value="Bact_Beta-galactosidase"/>
</dbReference>
<proteinExistence type="inferred from homology"/>
<dbReference type="SUPFAM" id="SSF51445">
    <property type="entry name" value="(Trans)glycosidases"/>
    <property type="match status" value="1"/>
</dbReference>
<evidence type="ECO:0000256" key="7">
    <source>
        <dbReference type="ARBA" id="ARBA00032230"/>
    </source>
</evidence>
<dbReference type="PROSITE" id="PS00608">
    <property type="entry name" value="GLYCOSYL_HYDROL_F2_2"/>
    <property type="match status" value="1"/>
</dbReference>
<dbReference type="EC" id="3.2.1.23" evidence="3"/>
<dbReference type="PROSITE" id="PS00719">
    <property type="entry name" value="GLYCOSYL_HYDROL_F2_1"/>
    <property type="match status" value="1"/>
</dbReference>
<dbReference type="SUPFAM" id="SSF74650">
    <property type="entry name" value="Galactose mutarotase-like"/>
    <property type="match status" value="1"/>
</dbReference>
<dbReference type="InterPro" id="IPR004199">
    <property type="entry name" value="B-gal_small/dom_5"/>
</dbReference>
<evidence type="ECO:0000256" key="6">
    <source>
        <dbReference type="ARBA" id="ARBA00023295"/>
    </source>
</evidence>
<dbReference type="Pfam" id="PF02929">
    <property type="entry name" value="Bgal_small_N"/>
    <property type="match status" value="1"/>
</dbReference>
<dbReference type="InterPro" id="IPR008979">
    <property type="entry name" value="Galactose-bd-like_sf"/>
</dbReference>
<dbReference type="GO" id="GO:0004565">
    <property type="term" value="F:beta-galactosidase activity"/>
    <property type="evidence" value="ECO:0007669"/>
    <property type="project" value="UniProtKB-EC"/>
</dbReference>
<evidence type="ECO:0000256" key="5">
    <source>
        <dbReference type="ARBA" id="ARBA00022801"/>
    </source>
</evidence>
<dbReference type="InterPro" id="IPR011013">
    <property type="entry name" value="Gal_mutarotase_sf_dom"/>
</dbReference>
<dbReference type="SUPFAM" id="SSF49303">
    <property type="entry name" value="beta-Galactosidase/glucuronidase domain"/>
    <property type="match status" value="2"/>
</dbReference>
<dbReference type="Gene3D" id="2.70.98.10">
    <property type="match status" value="1"/>
</dbReference>
<evidence type="ECO:0000256" key="1">
    <source>
        <dbReference type="ARBA" id="ARBA00001412"/>
    </source>
</evidence>
<keyword evidence="6 9" id="KW-0326">Glycosidase</keyword>
<protein>
    <recommendedName>
        <fullName evidence="4">Beta-galactosidase</fullName>
        <ecNumber evidence="3">3.2.1.23</ecNumber>
    </recommendedName>
    <alternativeName>
        <fullName evidence="7">Lactase</fullName>
    </alternativeName>
</protein>
<dbReference type="InterPro" id="IPR006104">
    <property type="entry name" value="Glyco_hydro_2_N"/>
</dbReference>
<feature type="domain" description="Beta galactosidase small chain/" evidence="8">
    <location>
        <begin position="738"/>
        <end position="1023"/>
    </location>
</feature>
<dbReference type="Gene3D" id="3.20.20.80">
    <property type="entry name" value="Glycosidases"/>
    <property type="match status" value="1"/>
</dbReference>
<dbReference type="EMBL" id="CADCTT010000198">
    <property type="protein sequence ID" value="CAA9306550.1"/>
    <property type="molecule type" value="Genomic_DNA"/>
</dbReference>
<dbReference type="AlphaFoldDB" id="A0A6J4KIE8"/>
<dbReference type="InterPro" id="IPR014718">
    <property type="entry name" value="GH-type_carb-bd"/>
</dbReference>
<dbReference type="SMART" id="SM01038">
    <property type="entry name" value="Bgal_small_N"/>
    <property type="match status" value="1"/>
</dbReference>
<dbReference type="InterPro" id="IPR023232">
    <property type="entry name" value="Glyco_hydro_2_AS"/>
</dbReference>
<evidence type="ECO:0000259" key="8">
    <source>
        <dbReference type="SMART" id="SM01038"/>
    </source>
</evidence>
<dbReference type="InterPro" id="IPR017853">
    <property type="entry name" value="GH"/>
</dbReference>
<dbReference type="Gene3D" id="2.60.40.10">
    <property type="entry name" value="Immunoglobulins"/>
    <property type="match status" value="2"/>
</dbReference>
<dbReference type="PRINTS" id="PR00132">
    <property type="entry name" value="GLHYDRLASE2"/>
</dbReference>
<dbReference type="GO" id="GO:0005990">
    <property type="term" value="P:lactose catabolic process"/>
    <property type="evidence" value="ECO:0007669"/>
    <property type="project" value="TreeGrafter"/>
</dbReference>
<dbReference type="PANTHER" id="PTHR46323">
    <property type="entry name" value="BETA-GALACTOSIDASE"/>
    <property type="match status" value="1"/>
</dbReference>
<dbReference type="Gene3D" id="2.60.120.260">
    <property type="entry name" value="Galactose-binding domain-like"/>
    <property type="match status" value="1"/>
</dbReference>
<dbReference type="InterPro" id="IPR006101">
    <property type="entry name" value="Glyco_hydro_2"/>
</dbReference>
<reference evidence="9" key="1">
    <citation type="submission" date="2020-02" db="EMBL/GenBank/DDBJ databases">
        <authorList>
            <person name="Meier V. D."/>
        </authorList>
    </citation>
    <scope>NUCLEOTIDE SEQUENCE</scope>
    <source>
        <strain evidence="9">AVDCRST_MAG61</strain>
    </source>
</reference>
<dbReference type="InterPro" id="IPR032312">
    <property type="entry name" value="LacZ_4"/>
</dbReference>
<dbReference type="SUPFAM" id="SSF49785">
    <property type="entry name" value="Galactose-binding domain-like"/>
    <property type="match status" value="1"/>
</dbReference>
<comment type="catalytic activity">
    <reaction evidence="1">
        <text>Hydrolysis of terminal non-reducing beta-D-galactose residues in beta-D-galactosides.</text>
        <dbReference type="EC" id="3.2.1.23"/>
    </reaction>
</comment>
<evidence type="ECO:0000256" key="3">
    <source>
        <dbReference type="ARBA" id="ARBA00012756"/>
    </source>
</evidence>
<name>A0A6J4KIE8_9ACTN</name>
<dbReference type="InterPro" id="IPR013783">
    <property type="entry name" value="Ig-like_fold"/>
</dbReference>
<dbReference type="GO" id="GO:0030246">
    <property type="term" value="F:carbohydrate binding"/>
    <property type="evidence" value="ECO:0007669"/>
    <property type="project" value="InterPro"/>
</dbReference>
<dbReference type="Pfam" id="PF02837">
    <property type="entry name" value="Glyco_hydro_2_N"/>
    <property type="match status" value="1"/>
</dbReference>
<dbReference type="Pfam" id="PF02836">
    <property type="entry name" value="Glyco_hydro_2_C"/>
    <property type="match status" value="1"/>
</dbReference>
<dbReference type="Pfam" id="PF16353">
    <property type="entry name" value="LacZ_4"/>
    <property type="match status" value="1"/>
</dbReference>
<evidence type="ECO:0000313" key="9">
    <source>
        <dbReference type="EMBL" id="CAA9306550.1"/>
    </source>
</evidence>
<dbReference type="InterPro" id="IPR006103">
    <property type="entry name" value="Glyco_hydro_2_cat"/>
</dbReference>
<sequence>MLPVAADPARLGAGGVAIASVPVDNYVEDFGPGSGSRTAPRAWLDSDAPSLDLNGTWDFRLHPSHRGLSEPPSTEGGWETIAVPSHWALGPDVVPASAERGRPIYTNVQYPFPVDPPFVPDENPTADHRRSFAHPGWDVERVLLRFDGVESVYKVWLNGTEIGVGKGSRLVQEFDVTDALRPGDNELLVRVHQWSSMSYLEDQDQWWLPGIFRDVTLLGRPAGSLDDIWLRPGLQADETGSGFRGRLEPVLQAAPTAYPVTIRVAELGVEQVFDDPSALAGFDVGPVEPWSAESPRLYTAELVSAGETVTLPVGFREVRIEGDRFLVNGAPVTFRGVNRHETHPVRGRVFDEEHARADLVAMKRANVNAIRTSHYPPHPRVLALADELGFWVIDECDLETHGFVFQEWRDNPSDDPRWAEAYLDRIERTVERDKNHPCVVIWSLGNEAGTGRNLAAMAQWVRRRDPDRPVHYEGDYTGQYTDVYSRMYPSLVEVEAIGSGVGPVSYTGPAEGERVRSMPFLMCEYVHAMGNGPGAIAEYDALTERYPRLHGGFVWEWRDHGLLTRTADGTPFHGYGGDFGEVVHDGNFVMDGMVLPDDTPTPSVTEFAAVHTPVVLSLTGPVLEVRNRYSSLDTAHLRFVAGLVSAVDGTPGSETELDVPLLAPGASAAVPLPGALLDGADGGWWDVRVELAADQPWAPAGHVLGRAQAERPVQTSPVVTLPRPAAVPPLVISGEALTLGPATFDPGTGRLTRLHGMAVEGPRLELWRAPTDNDRGASFGSYEIEGPEETRYGNGSPAPSSEHRWRARGLDRLVHRLLELRADPNEVRSTVRVGTANSGLSVEVRARWQLLDGELACFVDAVPSVGWGCTWPRVGVRLDLPGGLDQASWFGTGPAENYPDTATAARVGQFSAGLDELNVAYSRPQETGHRAQLRRLELTGTEGALSLRTLPDSSGHRPGFTWSRHTPQQVDRALHPHELPQSERTYLFLDAAVHGVGSRACGPDVLPRYALWPRAHSLAFVVENPTD</sequence>
<gene>
    <name evidence="9" type="ORF">AVDCRST_MAG61-1478</name>
</gene>
<dbReference type="InterPro" id="IPR023230">
    <property type="entry name" value="Glyco_hydro_2_CS"/>
</dbReference>
<evidence type="ECO:0000256" key="2">
    <source>
        <dbReference type="ARBA" id="ARBA00007401"/>
    </source>
</evidence>
<keyword evidence="5 9" id="KW-0378">Hydrolase</keyword>
<accession>A0A6J4KIE8</accession>
<dbReference type="InterPro" id="IPR036156">
    <property type="entry name" value="Beta-gal/glucu_dom_sf"/>
</dbReference>
<dbReference type="GO" id="GO:0009341">
    <property type="term" value="C:beta-galactosidase complex"/>
    <property type="evidence" value="ECO:0007669"/>
    <property type="project" value="InterPro"/>
</dbReference>